<dbReference type="InterPro" id="IPR035901">
    <property type="entry name" value="GIY-YIG_endonuc_sf"/>
</dbReference>
<feature type="domain" description="GIY-YIG" evidence="1">
    <location>
        <begin position="52"/>
        <end position="131"/>
    </location>
</feature>
<organism evidence="2 3">
    <name type="scientific">Pseudobacteriovorax antillogorgiicola</name>
    <dbReference type="NCBI Taxonomy" id="1513793"/>
    <lineage>
        <taxon>Bacteria</taxon>
        <taxon>Pseudomonadati</taxon>
        <taxon>Bdellovibrionota</taxon>
        <taxon>Oligoflexia</taxon>
        <taxon>Oligoflexales</taxon>
        <taxon>Pseudobacteriovoracaceae</taxon>
        <taxon>Pseudobacteriovorax</taxon>
    </lineage>
</organism>
<reference evidence="3" key="1">
    <citation type="submission" date="2017-04" db="EMBL/GenBank/DDBJ databases">
        <authorList>
            <person name="Varghese N."/>
            <person name="Submissions S."/>
        </authorList>
    </citation>
    <scope>NUCLEOTIDE SEQUENCE [LARGE SCALE GENOMIC DNA]</scope>
    <source>
        <strain evidence="3">RKEM611</strain>
    </source>
</reference>
<sequence length="149" mass="18111">MYIVGTIIFIWIATKLLFLLGRRVHALLGPPFTQVRIYDLRPPNWRTLGQDKRYWLYLLHLENKKYYVGITKNLKRRRREEWQRGNRCPKWLKIHRPRGYVGVYPLRTKDKRKAEQIESAFTKHLWKVYGRSNVRGGYYSSPKIRYKDS</sequence>
<gene>
    <name evidence="2" type="ORF">SAMN06296036_12292</name>
</gene>
<dbReference type="SUPFAM" id="SSF82771">
    <property type="entry name" value="GIY-YIG endonuclease"/>
    <property type="match status" value="1"/>
</dbReference>
<proteinExistence type="predicted"/>
<dbReference type="InterPro" id="IPR000305">
    <property type="entry name" value="GIY-YIG_endonuc"/>
</dbReference>
<accession>A0A1Y6CH41</accession>
<dbReference type="EMBL" id="FWZT01000022">
    <property type="protein sequence ID" value="SMF64920.1"/>
    <property type="molecule type" value="Genomic_DNA"/>
</dbReference>
<evidence type="ECO:0000313" key="3">
    <source>
        <dbReference type="Proteomes" id="UP000192907"/>
    </source>
</evidence>
<evidence type="ECO:0000313" key="2">
    <source>
        <dbReference type="EMBL" id="SMF64920.1"/>
    </source>
</evidence>
<dbReference type="RefSeq" id="WP_132323452.1">
    <property type="nucleotide sequence ID" value="NZ_FWZT01000022.1"/>
</dbReference>
<dbReference type="Proteomes" id="UP000192907">
    <property type="component" value="Unassembled WGS sequence"/>
</dbReference>
<name>A0A1Y6CH41_9BACT</name>
<dbReference type="AlphaFoldDB" id="A0A1Y6CH41"/>
<keyword evidence="3" id="KW-1185">Reference proteome</keyword>
<dbReference type="PROSITE" id="PS50164">
    <property type="entry name" value="GIY_YIG"/>
    <property type="match status" value="1"/>
</dbReference>
<evidence type="ECO:0000259" key="1">
    <source>
        <dbReference type="PROSITE" id="PS50164"/>
    </source>
</evidence>
<dbReference type="Gene3D" id="3.40.1440.10">
    <property type="entry name" value="GIY-YIG endonuclease"/>
    <property type="match status" value="1"/>
</dbReference>
<protein>
    <recommendedName>
        <fullName evidence="1">GIY-YIG domain-containing protein</fullName>
    </recommendedName>
</protein>
<dbReference type="STRING" id="1513793.SAMN06296036_12292"/>